<dbReference type="Gene3D" id="1.10.418.10">
    <property type="entry name" value="Calponin-like domain"/>
    <property type="match status" value="1"/>
</dbReference>
<comment type="caution">
    <text evidence="3">The sequence shown here is derived from an EMBL/GenBank/DDBJ whole genome shotgun (WGS) entry which is preliminary data.</text>
</comment>
<proteinExistence type="predicted"/>
<dbReference type="Pfam" id="PF00307">
    <property type="entry name" value="CH"/>
    <property type="match status" value="1"/>
</dbReference>
<protein>
    <recommendedName>
        <fullName evidence="2">Calponin-homology (CH) domain-containing protein</fullName>
    </recommendedName>
</protein>
<dbReference type="SUPFAM" id="SSF47576">
    <property type="entry name" value="Calponin-homology domain, CH-domain"/>
    <property type="match status" value="1"/>
</dbReference>
<dbReference type="PANTHER" id="PTHR23167:SF88">
    <property type="entry name" value="CALPONIN-HOMOLOGY (CH) DOMAIN-CONTAINING PROTEIN"/>
    <property type="match status" value="1"/>
</dbReference>
<sequence>MTREEINQLVQELGFYRKETPDSPVPEEFQLAPAQPLPGPDATETKHGAEGKGAVGEELVGRTFYHPFGVGLSGQVPSLPRSHRQRSLKAEEEEGPERKGGGAGTELGKRSRRNDQAVSFDAFIIPRCKSSHVAFENRSQSRLDDGSKTSRTMTVESSYVKRSGTDGNTFVQSKSSYSSSSSKKVGSIFEREDESPGRASSLAALERRQAEKKKELLKTQSVPKTTASQARKAMIEKLEKEGGSPANPAVSRVAVQRSASFGVPNANSIKQMLLDWCRAKTRGYDHVDIQNFSSSWSDGMAFCALVHNFFPDAFDYAQLSPQDRRRNFEMAFSAAEYGQPVINLLFGKVAKFAGNGGDCGLEGQRIVSLQGISLLTQTL</sequence>
<feature type="region of interest" description="Disordered" evidence="1">
    <location>
        <begin position="15"/>
        <end position="53"/>
    </location>
</feature>
<feature type="compositionally biased region" description="Basic and acidic residues" evidence="1">
    <location>
        <begin position="205"/>
        <end position="217"/>
    </location>
</feature>
<dbReference type="EMBL" id="JAIPUX010001211">
    <property type="protein sequence ID" value="KAH0625495.1"/>
    <property type="molecule type" value="Genomic_DNA"/>
</dbReference>
<organism evidence="3 4">
    <name type="scientific">Phrynosoma platyrhinos</name>
    <name type="common">Desert horned lizard</name>
    <dbReference type="NCBI Taxonomy" id="52577"/>
    <lineage>
        <taxon>Eukaryota</taxon>
        <taxon>Metazoa</taxon>
        <taxon>Chordata</taxon>
        <taxon>Craniata</taxon>
        <taxon>Vertebrata</taxon>
        <taxon>Euteleostomi</taxon>
        <taxon>Lepidosauria</taxon>
        <taxon>Squamata</taxon>
        <taxon>Bifurcata</taxon>
        <taxon>Unidentata</taxon>
        <taxon>Episquamata</taxon>
        <taxon>Toxicofera</taxon>
        <taxon>Iguania</taxon>
        <taxon>Phrynosomatidae</taxon>
        <taxon>Phrynosomatinae</taxon>
        <taxon>Phrynosoma</taxon>
    </lineage>
</organism>
<dbReference type="InterPro" id="IPR036872">
    <property type="entry name" value="CH_dom_sf"/>
</dbReference>
<feature type="compositionally biased region" description="Basic and acidic residues" evidence="1">
    <location>
        <begin position="139"/>
        <end position="148"/>
    </location>
</feature>
<feature type="compositionally biased region" description="Polar residues" evidence="1">
    <location>
        <begin position="218"/>
        <end position="229"/>
    </location>
</feature>
<feature type="compositionally biased region" description="Low complexity" evidence="1">
    <location>
        <begin position="173"/>
        <end position="184"/>
    </location>
</feature>
<dbReference type="InterPro" id="IPR038219">
    <property type="entry name" value="Sep15/SelM_sf"/>
</dbReference>
<evidence type="ECO:0000313" key="4">
    <source>
        <dbReference type="Proteomes" id="UP000826234"/>
    </source>
</evidence>
<gene>
    <name evidence="3" type="ORF">JD844_015036</name>
</gene>
<dbReference type="Gene3D" id="3.40.30.50">
    <property type="entry name" value="Sep15/SelM thioredoxin-like domain, active-site redox motif"/>
    <property type="match status" value="1"/>
</dbReference>
<evidence type="ECO:0000259" key="2">
    <source>
        <dbReference type="PROSITE" id="PS50021"/>
    </source>
</evidence>
<dbReference type="PROSITE" id="PS50021">
    <property type="entry name" value="CH"/>
    <property type="match status" value="1"/>
</dbReference>
<feature type="domain" description="Calponin-homology (CH)" evidence="2">
    <location>
        <begin position="267"/>
        <end position="379"/>
    </location>
</feature>
<dbReference type="Proteomes" id="UP000826234">
    <property type="component" value="Unassembled WGS sequence"/>
</dbReference>
<dbReference type="SMART" id="SM00033">
    <property type="entry name" value="CH"/>
    <property type="match status" value="1"/>
</dbReference>
<name>A0ABQ7T6Y9_PHRPL</name>
<dbReference type="InterPro" id="IPR001715">
    <property type="entry name" value="CH_dom"/>
</dbReference>
<evidence type="ECO:0000313" key="3">
    <source>
        <dbReference type="EMBL" id="KAH0625495.1"/>
    </source>
</evidence>
<feature type="region of interest" description="Disordered" evidence="1">
    <location>
        <begin position="71"/>
        <end position="113"/>
    </location>
</feature>
<reference evidence="3 4" key="1">
    <citation type="journal article" date="2022" name="Gigascience">
        <title>A chromosome-level genome assembly and annotation of the desert horned lizard, Phrynosoma platyrhinos, provides insight into chromosomal rearrangements among reptiles.</title>
        <authorList>
            <person name="Koochekian N."/>
            <person name="Ascanio A."/>
            <person name="Farleigh K."/>
            <person name="Card D.C."/>
            <person name="Schield D.R."/>
            <person name="Castoe T.A."/>
            <person name="Jezkova T."/>
        </authorList>
    </citation>
    <scope>NUCLEOTIDE SEQUENCE [LARGE SCALE GENOMIC DNA]</scope>
    <source>
        <strain evidence="3">NK-2021</strain>
    </source>
</reference>
<feature type="region of interest" description="Disordered" evidence="1">
    <location>
        <begin position="135"/>
        <end position="231"/>
    </location>
</feature>
<evidence type="ECO:0000256" key="1">
    <source>
        <dbReference type="SAM" id="MobiDB-lite"/>
    </source>
</evidence>
<dbReference type="PANTHER" id="PTHR23167">
    <property type="entry name" value="CALPONIN HOMOLOGY DOMAIN-CONTAINING PROTEIN DDB_G0272472-RELATED"/>
    <property type="match status" value="1"/>
</dbReference>
<accession>A0ABQ7T6Y9</accession>
<dbReference type="InterPro" id="IPR050540">
    <property type="entry name" value="F-actin_Monoox_Mical"/>
</dbReference>
<keyword evidence="4" id="KW-1185">Reference proteome</keyword>